<sequence length="49" mass="5573">MADNDRPRPGDRSPGTRDRPGRVKAARAERAVRRPPETRSRDEAEETET</sequence>
<accession>A0ABQ6LPJ5</accession>
<keyword evidence="3" id="KW-1185">Reference proteome</keyword>
<gene>
    <name evidence="2" type="ORF">LNKW23_18020</name>
</gene>
<evidence type="ECO:0000313" key="3">
    <source>
        <dbReference type="Proteomes" id="UP001239909"/>
    </source>
</evidence>
<dbReference type="Proteomes" id="UP001239909">
    <property type="component" value="Unassembled WGS sequence"/>
</dbReference>
<comment type="caution">
    <text evidence="2">The sequence shown here is derived from an EMBL/GenBank/DDBJ whole genome shotgun (WGS) entry which is preliminary data.</text>
</comment>
<protein>
    <submittedName>
        <fullName evidence="2">Uncharacterized protein</fullName>
    </submittedName>
</protein>
<evidence type="ECO:0000256" key="1">
    <source>
        <dbReference type="SAM" id="MobiDB-lite"/>
    </source>
</evidence>
<reference evidence="2 3" key="1">
    <citation type="submission" date="2023-04" db="EMBL/GenBank/DDBJ databases">
        <title>Marinoamorphus aggregata gen. nov., sp. Nov., isolate from tissue of brittle star Ophioplocus japonicus.</title>
        <authorList>
            <person name="Kawano K."/>
            <person name="Sawayama S."/>
            <person name="Nakagawa S."/>
        </authorList>
    </citation>
    <scope>NUCLEOTIDE SEQUENCE [LARGE SCALE GENOMIC DNA]</scope>
    <source>
        <strain evidence="2 3">NKW23</strain>
    </source>
</reference>
<dbReference type="RefSeq" id="WP_285671373.1">
    <property type="nucleotide sequence ID" value="NZ_BSYI01000011.1"/>
</dbReference>
<organism evidence="2 3">
    <name type="scientific">Paralimibaculum aggregatum</name>
    <dbReference type="NCBI Taxonomy" id="3036245"/>
    <lineage>
        <taxon>Bacteria</taxon>
        <taxon>Pseudomonadati</taxon>
        <taxon>Pseudomonadota</taxon>
        <taxon>Alphaproteobacteria</taxon>
        <taxon>Rhodobacterales</taxon>
        <taxon>Paracoccaceae</taxon>
        <taxon>Paralimibaculum</taxon>
    </lineage>
</organism>
<feature type="compositionally biased region" description="Basic and acidic residues" evidence="1">
    <location>
        <begin position="1"/>
        <end position="42"/>
    </location>
</feature>
<feature type="region of interest" description="Disordered" evidence="1">
    <location>
        <begin position="1"/>
        <end position="49"/>
    </location>
</feature>
<name>A0ABQ6LPJ5_9RHOB</name>
<dbReference type="EMBL" id="BSYI01000011">
    <property type="protein sequence ID" value="GMG82589.1"/>
    <property type="molecule type" value="Genomic_DNA"/>
</dbReference>
<proteinExistence type="predicted"/>
<evidence type="ECO:0000313" key="2">
    <source>
        <dbReference type="EMBL" id="GMG82589.1"/>
    </source>
</evidence>